<dbReference type="InterPro" id="IPR016087">
    <property type="entry name" value="Chalcone_isomerase"/>
</dbReference>
<gene>
    <name evidence="3" type="ORF">EV690_0995</name>
</gene>
<dbReference type="InterPro" id="IPR036298">
    <property type="entry name" value="Chalcone_isomerase_sf"/>
</dbReference>
<name>A0A4R1K417_9GAMM</name>
<sequence>MLVTLLLVSAMAVSTNSCTAPAQQNPLGEYTFSKWWFDIYQARLYQSKGAQAAVQAQQGTLLQLTYLRDISHQDLVKQTQEQWQAMPLDPSLPVKQWLKRLNAIWPNVQKGDCIAFKVTQEGAGSFYLGTRYLGEITDPRFAKAFLAIWLGKHSQYPEQRANLLGE</sequence>
<dbReference type="GO" id="GO:0016872">
    <property type="term" value="F:intramolecular lyase activity"/>
    <property type="evidence" value="ECO:0007669"/>
    <property type="project" value="InterPro"/>
</dbReference>
<keyword evidence="4" id="KW-1185">Reference proteome</keyword>
<organism evidence="3 4">
    <name type="scientific">Celerinatantimonas diazotrophica</name>
    <dbReference type="NCBI Taxonomy" id="412034"/>
    <lineage>
        <taxon>Bacteria</taxon>
        <taxon>Pseudomonadati</taxon>
        <taxon>Pseudomonadota</taxon>
        <taxon>Gammaproteobacteria</taxon>
        <taxon>Celerinatantimonadaceae</taxon>
        <taxon>Celerinatantimonas</taxon>
    </lineage>
</organism>
<feature type="domain" description="Chalcone isomerase" evidence="2">
    <location>
        <begin position="33"/>
        <end position="165"/>
    </location>
</feature>
<dbReference type="Pfam" id="PF16036">
    <property type="entry name" value="Chalcone_3"/>
    <property type="match status" value="1"/>
</dbReference>
<protein>
    <submittedName>
        <fullName evidence="3">Chalcone isomerase-like protein</fullName>
    </submittedName>
</protein>
<evidence type="ECO:0000256" key="1">
    <source>
        <dbReference type="SAM" id="SignalP"/>
    </source>
</evidence>
<dbReference type="RefSeq" id="WP_131911792.1">
    <property type="nucleotide sequence ID" value="NZ_OU594967.1"/>
</dbReference>
<feature type="signal peptide" evidence="1">
    <location>
        <begin position="1"/>
        <end position="22"/>
    </location>
</feature>
<accession>A0A4R1K417</accession>
<evidence type="ECO:0000313" key="3">
    <source>
        <dbReference type="EMBL" id="TCK58842.1"/>
    </source>
</evidence>
<comment type="caution">
    <text evidence="3">The sequence shown here is derived from an EMBL/GenBank/DDBJ whole genome shotgun (WGS) entry which is preliminary data.</text>
</comment>
<dbReference type="AlphaFoldDB" id="A0A4R1K417"/>
<evidence type="ECO:0000313" key="4">
    <source>
        <dbReference type="Proteomes" id="UP000295565"/>
    </source>
</evidence>
<keyword evidence="1" id="KW-0732">Signal</keyword>
<dbReference type="Proteomes" id="UP000295565">
    <property type="component" value="Unassembled WGS sequence"/>
</dbReference>
<dbReference type="SUPFAM" id="SSF54626">
    <property type="entry name" value="Chalcone isomerase"/>
    <property type="match status" value="1"/>
</dbReference>
<reference evidence="3 4" key="1">
    <citation type="submission" date="2019-03" db="EMBL/GenBank/DDBJ databases">
        <title>Genomic Encyclopedia of Type Strains, Phase IV (KMG-IV): sequencing the most valuable type-strain genomes for metagenomic binning, comparative biology and taxonomic classification.</title>
        <authorList>
            <person name="Goeker M."/>
        </authorList>
    </citation>
    <scope>NUCLEOTIDE SEQUENCE [LARGE SCALE GENOMIC DNA]</scope>
    <source>
        <strain evidence="3 4">DSM 18577</strain>
    </source>
</reference>
<keyword evidence="3" id="KW-0413">Isomerase</keyword>
<proteinExistence type="predicted"/>
<feature type="chain" id="PRO_5020293778" evidence="1">
    <location>
        <begin position="23"/>
        <end position="166"/>
    </location>
</feature>
<evidence type="ECO:0000259" key="2">
    <source>
        <dbReference type="Pfam" id="PF16036"/>
    </source>
</evidence>
<dbReference type="EMBL" id="SMGD01000011">
    <property type="protein sequence ID" value="TCK58842.1"/>
    <property type="molecule type" value="Genomic_DNA"/>
</dbReference>
<dbReference type="OrthoDB" id="8527419at2"/>